<accession>A0A544QKQ2</accession>
<dbReference type="Pfam" id="PF24839">
    <property type="entry name" value="DUF7718"/>
    <property type="match status" value="1"/>
</dbReference>
<evidence type="ECO:0000259" key="1">
    <source>
        <dbReference type="Pfam" id="PF24839"/>
    </source>
</evidence>
<comment type="caution">
    <text evidence="2">The sequence shown here is derived from an EMBL/GenBank/DDBJ whole genome shotgun (WGS) entry which is preliminary data.</text>
</comment>
<gene>
    <name evidence="2" type="ORF">EWF95_12515</name>
</gene>
<evidence type="ECO:0000313" key="3">
    <source>
        <dbReference type="Proteomes" id="UP000315385"/>
    </source>
</evidence>
<dbReference type="InterPro" id="IPR056135">
    <property type="entry name" value="DUF7718"/>
</dbReference>
<feature type="domain" description="DUF7718" evidence="1">
    <location>
        <begin position="51"/>
        <end position="107"/>
    </location>
</feature>
<reference evidence="2 3" key="1">
    <citation type="submission" date="2019-02" db="EMBL/GenBank/DDBJ databases">
        <title>Halonotius sp. a new haloqrchaeon isolated from saline water.</title>
        <authorList>
            <person name="Duran-Viseras A."/>
            <person name="Sanchez-Porro C."/>
            <person name="Ventosa A."/>
        </authorList>
    </citation>
    <scope>NUCLEOTIDE SEQUENCE [LARGE SCALE GENOMIC DNA]</scope>
    <source>
        <strain evidence="2 3">F9-27</strain>
    </source>
</reference>
<keyword evidence="3" id="KW-1185">Reference proteome</keyword>
<evidence type="ECO:0000313" key="2">
    <source>
        <dbReference type="EMBL" id="TQQ78949.1"/>
    </source>
</evidence>
<dbReference type="OrthoDB" id="270804at2157"/>
<dbReference type="Proteomes" id="UP000315385">
    <property type="component" value="Unassembled WGS sequence"/>
</dbReference>
<sequence length="126" mass="14472">MHKLRTLSLPAYRGREFFLTVFVEPDPDSIDSFSVPADADQWGLSIHFQPDDPYESHTEVARIDTSHGEPHFDHLYASPQRKEWLGQSYTFAEARRRLLSNWRTYADAVLDSTTDDNADKADDIGQ</sequence>
<dbReference type="EMBL" id="SESI01000004">
    <property type="protein sequence ID" value="TQQ78949.1"/>
    <property type="molecule type" value="Genomic_DNA"/>
</dbReference>
<dbReference type="RefSeq" id="WP_142444423.1">
    <property type="nucleotide sequence ID" value="NZ_SESI01000004.1"/>
</dbReference>
<name>A0A544QKQ2_9EURY</name>
<dbReference type="AlphaFoldDB" id="A0A544QKQ2"/>
<protein>
    <recommendedName>
        <fullName evidence="1">DUF7718 domain-containing protein</fullName>
    </recommendedName>
</protein>
<proteinExistence type="predicted"/>
<organism evidence="2 3">
    <name type="scientific">Halonotius roseus</name>
    <dbReference type="NCBI Taxonomy" id="2511997"/>
    <lineage>
        <taxon>Archaea</taxon>
        <taxon>Methanobacteriati</taxon>
        <taxon>Methanobacteriota</taxon>
        <taxon>Stenosarchaea group</taxon>
        <taxon>Halobacteria</taxon>
        <taxon>Halobacteriales</taxon>
        <taxon>Haloferacaceae</taxon>
        <taxon>Halonotius</taxon>
    </lineage>
</organism>